<dbReference type="PANTHER" id="PTHR46268">
    <property type="entry name" value="STRESS RESPONSE PROTEIN NHAX"/>
    <property type="match status" value="1"/>
</dbReference>
<evidence type="ECO:0000313" key="4">
    <source>
        <dbReference type="Proteomes" id="UP001143330"/>
    </source>
</evidence>
<dbReference type="CDD" id="cd00293">
    <property type="entry name" value="USP-like"/>
    <property type="match status" value="2"/>
</dbReference>
<evidence type="ECO:0000313" key="3">
    <source>
        <dbReference type="EMBL" id="GLK83982.1"/>
    </source>
</evidence>
<sequence length="295" mass="31469">MDGMRIVTTPSRLVLATDLSPRCDRALDRARQLAAQWHAQLFAVHALEPGESDDWSGPTTADAASSPLALAHRRLRRSLGDAIDNIEVVVVAGRCEAVVSEIALAREAGLVITGVARDEVLGRRLIGRSVAALVHEARLPLLIVRDRPRDAYLRVVVASDFSDGSALPLVTAAAWFPTSRLALLHAFEPPFAGMTADRAAYEAEYRAVAAKEADAFLATTPLSRDQMEVVLEPGSAPAVLTEHVEARNIDLVVIGSGEKGLLHRLLAGSTDTSILAEVPCDILVVPKGSPFEGKA</sequence>
<dbReference type="AlphaFoldDB" id="A0A9W6NAV7"/>
<gene>
    <name evidence="3" type="ORF">GCM10017653_20520</name>
</gene>
<dbReference type="PANTHER" id="PTHR46268:SF6">
    <property type="entry name" value="UNIVERSAL STRESS PROTEIN UP12"/>
    <property type="match status" value="1"/>
</dbReference>
<evidence type="ECO:0000256" key="1">
    <source>
        <dbReference type="ARBA" id="ARBA00008791"/>
    </source>
</evidence>
<reference evidence="3" key="1">
    <citation type="journal article" date="2014" name="Int. J. Syst. Evol. Microbiol.">
        <title>Complete genome sequence of Corynebacterium casei LMG S-19264T (=DSM 44701T), isolated from a smear-ripened cheese.</title>
        <authorList>
            <consortium name="US DOE Joint Genome Institute (JGI-PGF)"/>
            <person name="Walter F."/>
            <person name="Albersmeier A."/>
            <person name="Kalinowski J."/>
            <person name="Ruckert C."/>
        </authorList>
    </citation>
    <scope>NUCLEOTIDE SEQUENCE</scope>
    <source>
        <strain evidence="3">VKM B-2789</strain>
    </source>
</reference>
<dbReference type="InterPro" id="IPR006015">
    <property type="entry name" value="Universal_stress_UspA"/>
</dbReference>
<feature type="domain" description="UspA" evidence="2">
    <location>
        <begin position="152"/>
        <end position="286"/>
    </location>
</feature>
<dbReference type="InterPro" id="IPR014729">
    <property type="entry name" value="Rossmann-like_a/b/a_fold"/>
</dbReference>
<dbReference type="EMBL" id="BSFM01000011">
    <property type="protein sequence ID" value="GLK83982.1"/>
    <property type="molecule type" value="Genomic_DNA"/>
</dbReference>
<name>A0A9W6NAV7_9HYPH</name>
<dbReference type="SUPFAM" id="SSF52402">
    <property type="entry name" value="Adenine nucleotide alpha hydrolases-like"/>
    <property type="match status" value="2"/>
</dbReference>
<dbReference type="Gene3D" id="3.40.50.620">
    <property type="entry name" value="HUPs"/>
    <property type="match status" value="2"/>
</dbReference>
<evidence type="ECO:0000259" key="2">
    <source>
        <dbReference type="Pfam" id="PF00582"/>
    </source>
</evidence>
<dbReference type="Pfam" id="PF00582">
    <property type="entry name" value="Usp"/>
    <property type="match status" value="2"/>
</dbReference>
<protein>
    <submittedName>
        <fullName evidence="3">Universal stress protein</fullName>
    </submittedName>
</protein>
<accession>A0A9W6NAV7</accession>
<dbReference type="Proteomes" id="UP001143330">
    <property type="component" value="Unassembled WGS sequence"/>
</dbReference>
<comment type="similarity">
    <text evidence="1">Belongs to the universal stress protein A family.</text>
</comment>
<comment type="caution">
    <text evidence="3">The sequence shown here is derived from an EMBL/GenBank/DDBJ whole genome shotgun (WGS) entry which is preliminary data.</text>
</comment>
<keyword evidence="4" id="KW-1185">Reference proteome</keyword>
<dbReference type="InterPro" id="IPR006016">
    <property type="entry name" value="UspA"/>
</dbReference>
<proteinExistence type="inferred from homology"/>
<dbReference type="PRINTS" id="PR01438">
    <property type="entry name" value="UNVRSLSTRESS"/>
</dbReference>
<feature type="domain" description="UspA" evidence="2">
    <location>
        <begin position="12"/>
        <end position="145"/>
    </location>
</feature>
<organism evidence="3 4">
    <name type="scientific">Ancylobacter defluvii</name>
    <dbReference type="NCBI Taxonomy" id="1282440"/>
    <lineage>
        <taxon>Bacteria</taxon>
        <taxon>Pseudomonadati</taxon>
        <taxon>Pseudomonadota</taxon>
        <taxon>Alphaproteobacteria</taxon>
        <taxon>Hyphomicrobiales</taxon>
        <taxon>Xanthobacteraceae</taxon>
        <taxon>Ancylobacter</taxon>
    </lineage>
</organism>
<reference evidence="3" key="2">
    <citation type="submission" date="2023-01" db="EMBL/GenBank/DDBJ databases">
        <authorList>
            <person name="Sun Q."/>
            <person name="Evtushenko L."/>
        </authorList>
    </citation>
    <scope>NUCLEOTIDE SEQUENCE</scope>
    <source>
        <strain evidence="3">VKM B-2789</strain>
    </source>
</reference>